<gene>
    <name evidence="3" type="ORF">IV203_019466</name>
</gene>
<feature type="domain" description="Sulfatase-modifying factor enzyme-like" evidence="2">
    <location>
        <begin position="404"/>
        <end position="682"/>
    </location>
</feature>
<reference evidence="3" key="1">
    <citation type="journal article" date="2021" name="Sci. Rep.">
        <title>Diploid genomic architecture of Nitzschia inconspicua, an elite biomass production diatom.</title>
        <authorList>
            <person name="Oliver A."/>
            <person name="Podell S."/>
            <person name="Pinowska A."/>
            <person name="Traller J.C."/>
            <person name="Smith S.R."/>
            <person name="McClure R."/>
            <person name="Beliaev A."/>
            <person name="Bohutskyi P."/>
            <person name="Hill E.A."/>
            <person name="Rabines A."/>
            <person name="Zheng H."/>
            <person name="Allen L.Z."/>
            <person name="Kuo A."/>
            <person name="Grigoriev I.V."/>
            <person name="Allen A.E."/>
            <person name="Hazlebeck D."/>
            <person name="Allen E.E."/>
        </authorList>
    </citation>
    <scope>NUCLEOTIDE SEQUENCE</scope>
    <source>
        <strain evidence="3">Hildebrandi</strain>
    </source>
</reference>
<dbReference type="GO" id="GO:0120147">
    <property type="term" value="F:formylglycine-generating oxidase activity"/>
    <property type="evidence" value="ECO:0007669"/>
    <property type="project" value="TreeGrafter"/>
</dbReference>
<reference evidence="3" key="2">
    <citation type="submission" date="2021-04" db="EMBL/GenBank/DDBJ databases">
        <authorList>
            <person name="Podell S."/>
        </authorList>
    </citation>
    <scope>NUCLEOTIDE SEQUENCE</scope>
    <source>
        <strain evidence="3">Hildebrandi</strain>
    </source>
</reference>
<dbReference type="NCBIfam" id="TIGR04345">
    <property type="entry name" value="ovoA_Cterm"/>
    <property type="match status" value="1"/>
</dbReference>
<comment type="caution">
    <text evidence="3">The sequence shown here is derived from an EMBL/GenBank/DDBJ whole genome shotgun (WGS) entry which is preliminary data.</text>
</comment>
<dbReference type="EMBL" id="JAGRRH010000004">
    <property type="protein sequence ID" value="KAG7370896.1"/>
    <property type="molecule type" value="Genomic_DNA"/>
</dbReference>
<accession>A0A9K3M115</accession>
<keyword evidence="4" id="KW-1185">Reference proteome</keyword>
<feature type="region of interest" description="Disordered" evidence="1">
    <location>
        <begin position="81"/>
        <end position="119"/>
    </location>
</feature>
<organism evidence="3 4">
    <name type="scientific">Nitzschia inconspicua</name>
    <dbReference type="NCBI Taxonomy" id="303405"/>
    <lineage>
        <taxon>Eukaryota</taxon>
        <taxon>Sar</taxon>
        <taxon>Stramenopiles</taxon>
        <taxon>Ochrophyta</taxon>
        <taxon>Bacillariophyta</taxon>
        <taxon>Bacillariophyceae</taxon>
        <taxon>Bacillariophycidae</taxon>
        <taxon>Bacillariales</taxon>
        <taxon>Bacillariaceae</taxon>
        <taxon>Nitzschia</taxon>
    </lineage>
</organism>
<dbReference type="Proteomes" id="UP000693970">
    <property type="component" value="Unassembled WGS sequence"/>
</dbReference>
<dbReference type="PANTHER" id="PTHR23150">
    <property type="entry name" value="SULFATASE MODIFYING FACTOR 1, 2"/>
    <property type="match status" value="1"/>
</dbReference>
<dbReference type="Pfam" id="PF03781">
    <property type="entry name" value="FGE-sulfatase"/>
    <property type="match status" value="1"/>
</dbReference>
<evidence type="ECO:0000313" key="4">
    <source>
        <dbReference type="Proteomes" id="UP000693970"/>
    </source>
</evidence>
<evidence type="ECO:0000259" key="2">
    <source>
        <dbReference type="Pfam" id="PF03781"/>
    </source>
</evidence>
<sequence length="992" mass="111298">MMLSPSAARLSFWKSSYRHKSHGVVALTRGVCFSSVSTSTHAHRMALSSRSRDGVYNALSITSPDVMKMVLQIQSARFSSKAPRSAGSTSADGTNRWKSTMASYNSDSDEEEEDDDVPTRVVSSSATQFDGHAQAAMARVEAARGAGAFSHEEAWMINLGRGDNNAWLTGPRNVDEWYTGLKPSVCPGADVKGKIRSLPLPRLNAVTRQAAKDYFDNSWTLYETLFAGLNGEEYFYRPPVHGLRHPQIFYYGHTACLYINKLRVSGVLDKPVNAYFESIFEVGVDEMLWDDMHKNDMLWPTVREVHEYRKQVYEVVLDAIMNHPSLDDSEGPVKVNQSHPMWALFMGYEHERIHLETSSVLFREAPFHLVQAPENWPPLHPSAFNNKNSPSSNPIEGVHYPSNSMIAVKKETVDLGKPASFPSFGWDNEYGERKMDVPDFYASEHMITNGEFYQFVKDSGYRNKEYWCDDGWAWRTHRNLKKPFFWEQAGPSGSHEYNLRTIFDIISMPWDWPVDVTYYEAKAFCRWKTSKVGSPTSRPYRLLTEAEHHVIRHKEHSLQAARNNINADKVMITSGEDFPVGSTGCNMNLAFSSQNPVDHFAPSHTGHRDTTGNAWEWTEDHFNPLKGFEVHHVYDDFSTPCFDGKHSMIVGGSFISTGDEASVFARFHFRPHFLQHSGFRLVASNDDAPATHLFAGNFEGQAAARDAAMSSSNSSRDGSIPSSNNVYETDESLHMYLGLHYPSSGDAEGVPPILPHANSPVHGTHFPQRVAKLLTSLSPERTNNQALDMGCSVGGSSFELARAFDRVDAFDFSESFVTAAKRMQQGENITFKIPVEAELFEEIQATLEPGVTTEIANKVNFFVGDACKISDMAIDGQISTYDGVIMSNLLCRLPDPMSCLNGLNGIVNKGGVVVMVTPFSWLTEFTPRGKWLGGFYDPVSKEPIRSKDVLKGVMEDNGFEKVHEEEMPLVIREHARKYQYIVSEATGWRKVQ</sequence>
<name>A0A9K3M115_9STRA</name>
<evidence type="ECO:0000256" key="1">
    <source>
        <dbReference type="SAM" id="MobiDB-lite"/>
    </source>
</evidence>
<protein>
    <submittedName>
        <fullName evidence="3">5-histidylcysteine sulfoxide synthase domain containing protein</fullName>
    </submittedName>
</protein>
<dbReference type="PANTHER" id="PTHR23150:SF26">
    <property type="entry name" value="GENERIC METHYLTRANSFERASE"/>
    <property type="match status" value="1"/>
</dbReference>
<proteinExistence type="predicted"/>
<dbReference type="InterPro" id="IPR027625">
    <property type="entry name" value="OvoA_Cterm"/>
</dbReference>
<dbReference type="AlphaFoldDB" id="A0A9K3M115"/>
<dbReference type="InterPro" id="IPR027577">
    <property type="entry name" value="OvoA_Nterm"/>
</dbReference>
<dbReference type="InterPro" id="IPR005532">
    <property type="entry name" value="SUMF_dom"/>
</dbReference>
<dbReference type="Pfam" id="PF13489">
    <property type="entry name" value="Methyltransf_23"/>
    <property type="match status" value="1"/>
</dbReference>
<feature type="compositionally biased region" description="Acidic residues" evidence="1">
    <location>
        <begin position="107"/>
        <end position="116"/>
    </location>
</feature>
<dbReference type="NCBIfam" id="TIGR04344">
    <property type="entry name" value="ovoA_Nterm"/>
    <property type="match status" value="1"/>
</dbReference>
<evidence type="ECO:0000313" key="3">
    <source>
        <dbReference type="EMBL" id="KAG7370896.1"/>
    </source>
</evidence>
<dbReference type="OrthoDB" id="659at2759"/>
<dbReference type="CDD" id="cd02440">
    <property type="entry name" value="AdoMet_MTases"/>
    <property type="match status" value="1"/>
</dbReference>
<dbReference type="InterPro" id="IPR051043">
    <property type="entry name" value="Sulfatase_Mod_Factor_Kinase"/>
</dbReference>
<feature type="compositionally biased region" description="Polar residues" evidence="1">
    <location>
        <begin position="86"/>
        <end position="105"/>
    </location>
</feature>